<reference evidence="3 4" key="1">
    <citation type="submission" date="2023-07" db="EMBL/GenBank/DDBJ databases">
        <title>Sorghum-associated microbial communities from plants grown in Nebraska, USA.</title>
        <authorList>
            <person name="Schachtman D."/>
        </authorList>
    </citation>
    <scope>NUCLEOTIDE SEQUENCE [LARGE SCALE GENOMIC DNA]</scope>
    <source>
        <strain evidence="3 4">BE308</strain>
    </source>
</reference>
<evidence type="ECO:0000313" key="4">
    <source>
        <dbReference type="Proteomes" id="UP001268089"/>
    </source>
</evidence>
<feature type="compositionally biased region" description="Basic and acidic residues" evidence="1">
    <location>
        <begin position="90"/>
        <end position="102"/>
    </location>
</feature>
<keyword evidence="2" id="KW-0732">Signal</keyword>
<feature type="chain" id="PRO_5045842992" evidence="2">
    <location>
        <begin position="24"/>
        <end position="124"/>
    </location>
</feature>
<accession>A0ABU1ZS14</accession>
<dbReference type="Proteomes" id="UP001268089">
    <property type="component" value="Unassembled WGS sequence"/>
</dbReference>
<organism evidence="3 4">
    <name type="scientific">Rhodoferax saidenbachensis</name>
    <dbReference type="NCBI Taxonomy" id="1484693"/>
    <lineage>
        <taxon>Bacteria</taxon>
        <taxon>Pseudomonadati</taxon>
        <taxon>Pseudomonadota</taxon>
        <taxon>Betaproteobacteria</taxon>
        <taxon>Burkholderiales</taxon>
        <taxon>Comamonadaceae</taxon>
        <taxon>Rhodoferax</taxon>
    </lineage>
</organism>
<feature type="region of interest" description="Disordered" evidence="1">
    <location>
        <begin position="53"/>
        <end position="124"/>
    </location>
</feature>
<name>A0ABU1ZS14_9BURK</name>
<dbReference type="EMBL" id="JAVDXO010000010">
    <property type="protein sequence ID" value="MDR7308349.1"/>
    <property type="molecule type" value="Genomic_DNA"/>
</dbReference>
<proteinExistence type="predicted"/>
<keyword evidence="4" id="KW-1185">Reference proteome</keyword>
<dbReference type="RefSeq" id="WP_310345548.1">
    <property type="nucleotide sequence ID" value="NZ_JAVDXO010000010.1"/>
</dbReference>
<evidence type="ECO:0000313" key="3">
    <source>
        <dbReference type="EMBL" id="MDR7308349.1"/>
    </source>
</evidence>
<feature type="compositionally biased region" description="Basic and acidic residues" evidence="1">
    <location>
        <begin position="70"/>
        <end position="81"/>
    </location>
</feature>
<protein>
    <submittedName>
        <fullName evidence="3">Lysophospholipase L1 biosynthesis ABC-type transport system permease subunit</fullName>
    </submittedName>
</protein>
<evidence type="ECO:0000256" key="2">
    <source>
        <dbReference type="SAM" id="SignalP"/>
    </source>
</evidence>
<feature type="signal peptide" evidence="2">
    <location>
        <begin position="1"/>
        <end position="23"/>
    </location>
</feature>
<sequence length="124" mass="13140">MTFFFKYALVLIAASALSTGAMAQRVYKCGSSYSQIPCPGGVALQAGDGRTAAQRAAADKTTREQAAQAKELEKIRQKDDAQATAVSKPAKAEAKPVKDKAATAKKKSKEPEYFTAKGVAEPKK</sequence>
<evidence type="ECO:0000256" key="1">
    <source>
        <dbReference type="SAM" id="MobiDB-lite"/>
    </source>
</evidence>
<gene>
    <name evidence="3" type="ORF">J2X15_003658</name>
</gene>
<comment type="caution">
    <text evidence="3">The sequence shown here is derived from an EMBL/GenBank/DDBJ whole genome shotgun (WGS) entry which is preliminary data.</text>
</comment>